<sequence>MRISVIGGGRIDEATYGTAREVGHLLGERGHTVVCGGLGGVMEAACRGVRDARREGAPRDERTGGARTSTDGETVGILPGTDPRAANEYVDTAVATGMGNARNVLVVLNGDAVVAVDGAAGTLSELGHALDFGRPVAGIGAQDLAGFRGFEAVETPAEAVESVERRVG</sequence>
<dbReference type="GeneID" id="79315943"/>
<dbReference type="InterPro" id="IPR052341">
    <property type="entry name" value="LOG_family_nucleotidases"/>
</dbReference>
<evidence type="ECO:0000256" key="1">
    <source>
        <dbReference type="SAM" id="MobiDB-lite"/>
    </source>
</evidence>
<evidence type="ECO:0000313" key="2">
    <source>
        <dbReference type="EMBL" id="MFC7317387.1"/>
    </source>
</evidence>
<organism evidence="2 3">
    <name type="scientific">Halomarina halobia</name>
    <dbReference type="NCBI Taxonomy" id="3033386"/>
    <lineage>
        <taxon>Archaea</taxon>
        <taxon>Methanobacteriati</taxon>
        <taxon>Methanobacteriota</taxon>
        <taxon>Stenosarchaea group</taxon>
        <taxon>Halobacteria</taxon>
        <taxon>Halobacteriales</taxon>
        <taxon>Natronomonadaceae</taxon>
        <taxon>Halomarina</taxon>
    </lineage>
</organism>
<dbReference type="Pfam" id="PF18306">
    <property type="entry name" value="LDcluster4"/>
    <property type="match status" value="2"/>
</dbReference>
<evidence type="ECO:0000313" key="3">
    <source>
        <dbReference type="Proteomes" id="UP001596547"/>
    </source>
</evidence>
<name>A0ABD6AAE7_9EURY</name>
<accession>A0ABD6AAE7</accession>
<comment type="caution">
    <text evidence="2">The sequence shown here is derived from an EMBL/GenBank/DDBJ whole genome shotgun (WGS) entry which is preliminary data.</text>
</comment>
<dbReference type="AlphaFoldDB" id="A0ABD6AAE7"/>
<dbReference type="PANTHER" id="PTHR43393:SF3">
    <property type="entry name" value="LYSINE DECARBOXYLASE-LIKE PROTEIN"/>
    <property type="match status" value="1"/>
</dbReference>
<feature type="region of interest" description="Disordered" evidence="1">
    <location>
        <begin position="52"/>
        <end position="72"/>
    </location>
</feature>
<dbReference type="PANTHER" id="PTHR43393">
    <property type="entry name" value="CYTOKININ RIBOSIDE 5'-MONOPHOSPHATE PHOSPHORIBOHYDROLASE"/>
    <property type="match status" value="1"/>
</dbReference>
<dbReference type="Gene3D" id="3.40.50.450">
    <property type="match status" value="1"/>
</dbReference>
<dbReference type="EMBL" id="JBHTBF010000002">
    <property type="protein sequence ID" value="MFC7317387.1"/>
    <property type="molecule type" value="Genomic_DNA"/>
</dbReference>
<proteinExistence type="predicted"/>
<feature type="compositionally biased region" description="Basic and acidic residues" evidence="1">
    <location>
        <begin position="52"/>
        <end position="64"/>
    </location>
</feature>
<keyword evidence="3" id="KW-1185">Reference proteome</keyword>
<dbReference type="Proteomes" id="UP001596547">
    <property type="component" value="Unassembled WGS sequence"/>
</dbReference>
<dbReference type="InterPro" id="IPR041164">
    <property type="entry name" value="LDcluster4"/>
</dbReference>
<dbReference type="RefSeq" id="WP_276303365.1">
    <property type="nucleotide sequence ID" value="NZ_CP119992.1"/>
</dbReference>
<dbReference type="SUPFAM" id="SSF102405">
    <property type="entry name" value="MCP/YpsA-like"/>
    <property type="match status" value="1"/>
</dbReference>
<gene>
    <name evidence="2" type="ORF">ACFQPE_11400</name>
</gene>
<reference evidence="2 3" key="1">
    <citation type="journal article" date="2019" name="Int. J. Syst. Evol. Microbiol.">
        <title>The Global Catalogue of Microorganisms (GCM) 10K type strain sequencing project: providing services to taxonomists for standard genome sequencing and annotation.</title>
        <authorList>
            <consortium name="The Broad Institute Genomics Platform"/>
            <consortium name="The Broad Institute Genome Sequencing Center for Infectious Disease"/>
            <person name="Wu L."/>
            <person name="Ma J."/>
        </authorList>
    </citation>
    <scope>NUCLEOTIDE SEQUENCE [LARGE SCALE GENOMIC DNA]</scope>
    <source>
        <strain evidence="2 3">PSR21</strain>
    </source>
</reference>
<protein>
    <submittedName>
        <fullName evidence="2">Rossmann fold nucleotide-binding protein</fullName>
    </submittedName>
</protein>